<sequence>MINAFRKILVIAIALGLMMVGSAYGADEERLSSVTPDNPLYVDKVISEAIDAALATDPEEKAFIFLKMADERINELETMVALGKTKYVEGLIRSYIRIRERAMEAILKRIREMGGDESKILERLRKAIEKHIRVLKRVLSRVPEPAKSTIRRVIRECTEQRRRIMSRLEKLKGTVKEKDSQRGKRGGDGKGKIEGLIRKERQRT</sequence>
<feature type="region of interest" description="Disordered" evidence="1">
    <location>
        <begin position="173"/>
        <end position="204"/>
    </location>
</feature>
<proteinExistence type="predicted"/>
<evidence type="ECO:0000313" key="5">
    <source>
        <dbReference type="Proteomes" id="UP000279422"/>
    </source>
</evidence>
<feature type="signal peptide" evidence="2">
    <location>
        <begin position="1"/>
        <end position="25"/>
    </location>
</feature>
<comment type="caution">
    <text evidence="4">The sequence shown here is derived from an EMBL/GenBank/DDBJ whole genome shotgun (WGS) entry which is preliminary data.</text>
</comment>
<organism evidence="4 5">
    <name type="scientific">Aerophobetes bacterium</name>
    <dbReference type="NCBI Taxonomy" id="2030807"/>
    <lineage>
        <taxon>Bacteria</taxon>
        <taxon>Candidatus Aerophobota</taxon>
    </lineage>
</organism>
<feature type="chain" id="PRO_5019861073" description="DUF5667 domain-containing protein" evidence="2">
    <location>
        <begin position="26"/>
        <end position="204"/>
    </location>
</feature>
<keyword evidence="2" id="KW-0732">Signal</keyword>
<dbReference type="EMBL" id="QMPZ01000042">
    <property type="protein sequence ID" value="RLE09513.1"/>
    <property type="molecule type" value="Genomic_DNA"/>
</dbReference>
<gene>
    <name evidence="4" type="ORF">DRJ00_04005</name>
</gene>
<dbReference type="AlphaFoldDB" id="A0A497E6T6"/>
<evidence type="ECO:0000256" key="2">
    <source>
        <dbReference type="SAM" id="SignalP"/>
    </source>
</evidence>
<evidence type="ECO:0000313" key="4">
    <source>
        <dbReference type="EMBL" id="RLE09513.1"/>
    </source>
</evidence>
<reference evidence="4 5" key="1">
    <citation type="submission" date="2018-06" db="EMBL/GenBank/DDBJ databases">
        <title>Extensive metabolic versatility and redundancy in microbially diverse, dynamic hydrothermal sediments.</title>
        <authorList>
            <person name="Dombrowski N."/>
            <person name="Teske A."/>
            <person name="Baker B.J."/>
        </authorList>
    </citation>
    <scope>NUCLEOTIDE SEQUENCE [LARGE SCALE GENOMIC DNA]</scope>
    <source>
        <strain evidence="4">B47_G16</strain>
    </source>
</reference>
<dbReference type="Proteomes" id="UP000279422">
    <property type="component" value="Unassembled WGS sequence"/>
</dbReference>
<evidence type="ECO:0000256" key="1">
    <source>
        <dbReference type="SAM" id="MobiDB-lite"/>
    </source>
</evidence>
<dbReference type="Pfam" id="PF18915">
    <property type="entry name" value="DUF5667"/>
    <property type="match status" value="1"/>
</dbReference>
<protein>
    <recommendedName>
        <fullName evidence="3">DUF5667 domain-containing protein</fullName>
    </recommendedName>
</protein>
<feature type="domain" description="DUF5667" evidence="3">
    <location>
        <begin position="33"/>
        <end position="144"/>
    </location>
</feature>
<dbReference type="InterPro" id="IPR043725">
    <property type="entry name" value="DUF5667"/>
</dbReference>
<accession>A0A497E6T6</accession>
<name>A0A497E6T6_UNCAE</name>
<evidence type="ECO:0000259" key="3">
    <source>
        <dbReference type="Pfam" id="PF18915"/>
    </source>
</evidence>